<feature type="transmembrane region" description="Helical" evidence="1">
    <location>
        <begin position="61"/>
        <end position="86"/>
    </location>
</feature>
<keyword evidence="1" id="KW-0472">Membrane</keyword>
<dbReference type="EMBL" id="DS113333">
    <property type="protein sequence ID" value="EAY10708.1"/>
    <property type="molecule type" value="Genomic_DNA"/>
</dbReference>
<dbReference type="InParanoid" id="A2E9E4"/>
<reference evidence="2" key="2">
    <citation type="journal article" date="2007" name="Science">
        <title>Draft genome sequence of the sexually transmitted pathogen Trichomonas vaginalis.</title>
        <authorList>
            <person name="Carlton J.M."/>
            <person name="Hirt R.P."/>
            <person name="Silva J.C."/>
            <person name="Delcher A.L."/>
            <person name="Schatz M."/>
            <person name="Zhao Q."/>
            <person name="Wortman J.R."/>
            <person name="Bidwell S.L."/>
            <person name="Alsmark U.C.M."/>
            <person name="Besteiro S."/>
            <person name="Sicheritz-Ponten T."/>
            <person name="Noel C.J."/>
            <person name="Dacks J.B."/>
            <person name="Foster P.G."/>
            <person name="Simillion C."/>
            <person name="Van de Peer Y."/>
            <person name="Miranda-Saavedra D."/>
            <person name="Barton G.J."/>
            <person name="Westrop G.D."/>
            <person name="Mueller S."/>
            <person name="Dessi D."/>
            <person name="Fiori P.L."/>
            <person name="Ren Q."/>
            <person name="Paulsen I."/>
            <person name="Zhang H."/>
            <person name="Bastida-Corcuera F.D."/>
            <person name="Simoes-Barbosa A."/>
            <person name="Brown M.T."/>
            <person name="Hayes R.D."/>
            <person name="Mukherjee M."/>
            <person name="Okumura C.Y."/>
            <person name="Schneider R."/>
            <person name="Smith A.J."/>
            <person name="Vanacova S."/>
            <person name="Villalvazo M."/>
            <person name="Haas B.J."/>
            <person name="Pertea M."/>
            <person name="Feldblyum T.V."/>
            <person name="Utterback T.R."/>
            <person name="Shu C.L."/>
            <person name="Osoegawa K."/>
            <person name="de Jong P.J."/>
            <person name="Hrdy I."/>
            <person name="Horvathova L."/>
            <person name="Zubacova Z."/>
            <person name="Dolezal P."/>
            <person name="Malik S.B."/>
            <person name="Logsdon J.M. Jr."/>
            <person name="Henze K."/>
            <person name="Gupta A."/>
            <person name="Wang C.C."/>
            <person name="Dunne R.L."/>
            <person name="Upcroft J.A."/>
            <person name="Upcroft P."/>
            <person name="White O."/>
            <person name="Salzberg S.L."/>
            <person name="Tang P."/>
            <person name="Chiu C.-H."/>
            <person name="Lee Y.-S."/>
            <person name="Embley T.M."/>
            <person name="Coombs G.H."/>
            <person name="Mottram J.C."/>
            <person name="Tachezy J."/>
            <person name="Fraser-Liggett C.M."/>
            <person name="Johnson P.J."/>
        </authorList>
    </citation>
    <scope>NUCLEOTIDE SEQUENCE [LARGE SCALE GENOMIC DNA]</scope>
    <source>
        <strain evidence="2">G3</strain>
    </source>
</reference>
<evidence type="ECO:0008006" key="4">
    <source>
        <dbReference type="Google" id="ProtNLM"/>
    </source>
</evidence>
<proteinExistence type="predicted"/>
<name>A2E9E4_TRIV3</name>
<accession>A2E9E4</accession>
<feature type="transmembrane region" description="Helical" evidence="1">
    <location>
        <begin position="176"/>
        <end position="196"/>
    </location>
</feature>
<feature type="transmembrane region" description="Helical" evidence="1">
    <location>
        <begin position="28"/>
        <end position="49"/>
    </location>
</feature>
<sequence length="216" mass="24252">MNASPNDPEKNREQLSSSIKCLNRSSQLFFLAFFVSGIWNAVIASRAISDFYVFIAGDLNFKILIALSVLSFGVIFVFFFLLAMLYFLGFAFKFHTCLATLTVMTVVTAMMLMCFDIYLARPANVKKYKKLTKTLLQEEPNNINLTQWKKFVNCESYDSCLSKVDSYFDLNTLGQLIVSATVLVLICIGISGIVYASCYMKYIERPAESDEAAAAP</sequence>
<evidence type="ECO:0000313" key="3">
    <source>
        <dbReference type="Proteomes" id="UP000001542"/>
    </source>
</evidence>
<dbReference type="SMR" id="A2E9E4"/>
<dbReference type="Proteomes" id="UP000001542">
    <property type="component" value="Unassembled WGS sequence"/>
</dbReference>
<keyword evidence="1" id="KW-1133">Transmembrane helix</keyword>
<dbReference type="AlphaFoldDB" id="A2E9E4"/>
<evidence type="ECO:0000313" key="2">
    <source>
        <dbReference type="EMBL" id="EAY10708.1"/>
    </source>
</evidence>
<evidence type="ECO:0000256" key="1">
    <source>
        <dbReference type="SAM" id="Phobius"/>
    </source>
</evidence>
<organism evidence="2 3">
    <name type="scientific">Trichomonas vaginalis (strain ATCC PRA-98 / G3)</name>
    <dbReference type="NCBI Taxonomy" id="412133"/>
    <lineage>
        <taxon>Eukaryota</taxon>
        <taxon>Metamonada</taxon>
        <taxon>Parabasalia</taxon>
        <taxon>Trichomonadida</taxon>
        <taxon>Trichomonadidae</taxon>
        <taxon>Trichomonas</taxon>
    </lineage>
</organism>
<feature type="transmembrane region" description="Helical" evidence="1">
    <location>
        <begin position="98"/>
        <end position="120"/>
    </location>
</feature>
<dbReference type="VEuPathDB" id="TrichDB:TVAGG3_0000810"/>
<reference evidence="2" key="1">
    <citation type="submission" date="2006-10" db="EMBL/GenBank/DDBJ databases">
        <authorList>
            <person name="Amadeo P."/>
            <person name="Zhao Q."/>
            <person name="Wortman J."/>
            <person name="Fraser-Liggett C."/>
            <person name="Carlton J."/>
        </authorList>
    </citation>
    <scope>NUCLEOTIDE SEQUENCE</scope>
    <source>
        <strain evidence="2">G3</strain>
    </source>
</reference>
<protein>
    <recommendedName>
        <fullName evidence="4">Tetraspanin family protein</fullName>
    </recommendedName>
</protein>
<dbReference type="KEGG" id="tva:4768643"/>
<dbReference type="VEuPathDB" id="TrichDB:TVAG_364320"/>
<keyword evidence="1" id="KW-0812">Transmembrane</keyword>
<gene>
    <name evidence="2" type="ORF">TVAG_364320</name>
</gene>
<dbReference type="RefSeq" id="XP_001322931.1">
    <property type="nucleotide sequence ID" value="XM_001322896.1"/>
</dbReference>
<keyword evidence="3" id="KW-1185">Reference proteome</keyword>